<dbReference type="GO" id="GO:0006281">
    <property type="term" value="P:DNA repair"/>
    <property type="evidence" value="ECO:0007669"/>
    <property type="project" value="TreeGrafter"/>
</dbReference>
<dbReference type="AlphaFoldDB" id="A0AA36MSY3"/>
<dbReference type="GO" id="GO:0005634">
    <property type="term" value="C:nucleus"/>
    <property type="evidence" value="ECO:0007669"/>
    <property type="project" value="TreeGrafter"/>
</dbReference>
<dbReference type="SUPFAM" id="SSF54791">
    <property type="entry name" value="Eukaryotic type KH-domain (KH-domain type I)"/>
    <property type="match status" value="1"/>
</dbReference>
<evidence type="ECO:0000256" key="3">
    <source>
        <dbReference type="ARBA" id="ARBA00022840"/>
    </source>
</evidence>
<dbReference type="GO" id="GO:0008094">
    <property type="term" value="F:ATP-dependent activity, acting on DNA"/>
    <property type="evidence" value="ECO:0007669"/>
    <property type="project" value="TreeGrafter"/>
</dbReference>
<protein>
    <recommendedName>
        <fullName evidence="4">Helicase C-terminal domain-containing protein</fullName>
    </recommendedName>
</protein>
<keyword evidence="1" id="KW-0547">Nucleotide-binding</keyword>
<dbReference type="GO" id="GO:0016787">
    <property type="term" value="F:hydrolase activity"/>
    <property type="evidence" value="ECO:0007669"/>
    <property type="project" value="UniProtKB-KW"/>
</dbReference>
<dbReference type="Gene3D" id="3.40.50.300">
    <property type="entry name" value="P-loop containing nucleotide triphosphate hydrolases"/>
    <property type="match status" value="1"/>
</dbReference>
<organism evidence="5 6">
    <name type="scientific">Effrenium voratum</name>
    <dbReference type="NCBI Taxonomy" id="2562239"/>
    <lineage>
        <taxon>Eukaryota</taxon>
        <taxon>Sar</taxon>
        <taxon>Alveolata</taxon>
        <taxon>Dinophyceae</taxon>
        <taxon>Suessiales</taxon>
        <taxon>Symbiodiniaceae</taxon>
        <taxon>Effrenium</taxon>
    </lineage>
</organism>
<dbReference type="SMART" id="SM00490">
    <property type="entry name" value="HELICc"/>
    <property type="match status" value="1"/>
</dbReference>
<keyword evidence="6" id="KW-1185">Reference proteome</keyword>
<name>A0AA36MSY3_9DINO</name>
<evidence type="ECO:0000313" key="6">
    <source>
        <dbReference type="Proteomes" id="UP001178507"/>
    </source>
</evidence>
<keyword evidence="3" id="KW-0067">ATP-binding</keyword>
<dbReference type="CDD" id="cd18793">
    <property type="entry name" value="SF2_C_SNF"/>
    <property type="match status" value="1"/>
</dbReference>
<dbReference type="EMBL" id="CAUJNA010000938">
    <property type="protein sequence ID" value="CAJ1382727.1"/>
    <property type="molecule type" value="Genomic_DNA"/>
</dbReference>
<dbReference type="Proteomes" id="UP001178507">
    <property type="component" value="Unassembled WGS sequence"/>
</dbReference>
<evidence type="ECO:0000259" key="4">
    <source>
        <dbReference type="PROSITE" id="PS51194"/>
    </source>
</evidence>
<evidence type="ECO:0000256" key="2">
    <source>
        <dbReference type="ARBA" id="ARBA00022801"/>
    </source>
</evidence>
<dbReference type="InterPro" id="IPR049730">
    <property type="entry name" value="SNF2/RAD54-like_C"/>
</dbReference>
<dbReference type="SUPFAM" id="SSF52540">
    <property type="entry name" value="P-loop containing nucleoside triphosphate hydrolases"/>
    <property type="match status" value="1"/>
</dbReference>
<dbReference type="GO" id="GO:0005524">
    <property type="term" value="F:ATP binding"/>
    <property type="evidence" value="ECO:0007669"/>
    <property type="project" value="UniProtKB-KW"/>
</dbReference>
<dbReference type="InterPro" id="IPR027417">
    <property type="entry name" value="P-loop_NTPase"/>
</dbReference>
<evidence type="ECO:0000313" key="5">
    <source>
        <dbReference type="EMBL" id="CAJ1382727.1"/>
    </source>
</evidence>
<dbReference type="InterPro" id="IPR001650">
    <property type="entry name" value="Helicase_C-like"/>
</dbReference>
<keyword evidence="2" id="KW-0378">Hydrolase</keyword>
<proteinExistence type="predicted"/>
<dbReference type="InterPro" id="IPR050628">
    <property type="entry name" value="SNF2_RAD54_helicase_TF"/>
</dbReference>
<gene>
    <name evidence="5" type="ORF">EVOR1521_LOCUS10047</name>
</gene>
<dbReference type="PANTHER" id="PTHR45626">
    <property type="entry name" value="TRANSCRIPTION TERMINATION FACTOR 2-RELATED"/>
    <property type="match status" value="1"/>
</dbReference>
<dbReference type="GO" id="GO:0003723">
    <property type="term" value="F:RNA binding"/>
    <property type="evidence" value="ECO:0007669"/>
    <property type="project" value="InterPro"/>
</dbReference>
<feature type="domain" description="Helicase C-terminal" evidence="4">
    <location>
        <begin position="320"/>
        <end position="483"/>
    </location>
</feature>
<dbReference type="PROSITE" id="PS51194">
    <property type="entry name" value="HELICASE_CTER"/>
    <property type="match status" value="1"/>
</dbReference>
<dbReference type="InterPro" id="IPR036612">
    <property type="entry name" value="KH_dom_type_1_sf"/>
</dbReference>
<dbReference type="Pfam" id="PF00271">
    <property type="entry name" value="Helicase_C"/>
    <property type="match status" value="1"/>
</dbReference>
<comment type="caution">
    <text evidence="5">The sequence shown here is derived from an EMBL/GenBank/DDBJ whole genome shotgun (WGS) entry which is preliminary data.</text>
</comment>
<reference evidence="5" key="1">
    <citation type="submission" date="2023-08" db="EMBL/GenBank/DDBJ databases">
        <authorList>
            <person name="Chen Y."/>
            <person name="Shah S."/>
            <person name="Dougan E. K."/>
            <person name="Thang M."/>
            <person name="Chan C."/>
        </authorList>
    </citation>
    <scope>NUCLEOTIDE SEQUENCE</scope>
</reference>
<evidence type="ECO:0000256" key="1">
    <source>
        <dbReference type="ARBA" id="ARBA00022741"/>
    </source>
</evidence>
<sequence>MSNGGGGAHLQYKPASGDSLFVRDLFREVEEDDYGDLFGDGMEDSESDVEGGPGANDILADLMADPTVRNLTLDLLKPTHLLQKAKDELLSQMREERARQMEKRDAESKLQAISADIARQEDIIREARAHPSVRKRMHDSSQLRPGDKVVLKDDEEGRALTVLEVLPPEPLPPGPLRFQATSGMASTQVVAVEIQRSAAFKITGFNGSTMTSLKAFTKALCWTENTPHNGMAKVIIRGSHKQVELCKKVVNGLVDGSIRPQDLAQLAQISAHGPLVSRGGELLRCPTEGYTCRELAGTRGPEFRSFPPRSATNFSGKCEKLHELLESILSAQPGKQLENDKVLVFSSHINTIHMLEQQISEKWNTKVGKILGSMTNEQREEAMEIFQTDPGNNVMLISLQAGGVGVTLTAASHVVHFDRCYNPAKENQATDRAHRIGQTKTVFVHRLTCKDTFEERLAQIMEMKQRLSDWTVQSGEGWIADLGNAELRELFALGGQGTAPRVKRSREVLED</sequence>
<accession>A0AA36MSY3</accession>